<dbReference type="CDD" id="cd00741">
    <property type="entry name" value="Lipase"/>
    <property type="match status" value="1"/>
</dbReference>
<dbReference type="Gene3D" id="3.40.50.1820">
    <property type="entry name" value="alpha/beta hydrolase"/>
    <property type="match status" value="1"/>
</dbReference>
<reference evidence="1 2" key="1">
    <citation type="submission" date="2015-09" db="EMBL/GenBank/DDBJ databases">
        <title>Draft genome of the parasitic nematode Teladorsagia circumcincta isolate WARC Sus (inbred).</title>
        <authorList>
            <person name="Mitreva M."/>
        </authorList>
    </citation>
    <scope>NUCLEOTIDE SEQUENCE [LARGE SCALE GENOMIC DNA]</scope>
    <source>
        <strain evidence="1 2">S</strain>
    </source>
</reference>
<dbReference type="OrthoDB" id="5866690at2759"/>
<evidence type="ECO:0000313" key="1">
    <source>
        <dbReference type="EMBL" id="PIO70398.1"/>
    </source>
</evidence>
<dbReference type="AlphaFoldDB" id="A0A2G9UJF9"/>
<accession>A0A2G9UJF9</accession>
<dbReference type="SUPFAM" id="SSF53474">
    <property type="entry name" value="alpha/beta-Hydrolases"/>
    <property type="match status" value="1"/>
</dbReference>
<organism evidence="1 2">
    <name type="scientific">Teladorsagia circumcincta</name>
    <name type="common">Brown stomach worm</name>
    <name type="synonym">Ostertagia circumcincta</name>
    <dbReference type="NCBI Taxonomy" id="45464"/>
    <lineage>
        <taxon>Eukaryota</taxon>
        <taxon>Metazoa</taxon>
        <taxon>Ecdysozoa</taxon>
        <taxon>Nematoda</taxon>
        <taxon>Chromadorea</taxon>
        <taxon>Rhabditida</taxon>
        <taxon>Rhabditina</taxon>
        <taxon>Rhabditomorpha</taxon>
        <taxon>Strongyloidea</taxon>
        <taxon>Trichostrongylidae</taxon>
        <taxon>Teladorsagia</taxon>
    </lineage>
</organism>
<protein>
    <submittedName>
        <fullName evidence="1">Uncharacterized protein</fullName>
    </submittedName>
</protein>
<proteinExistence type="predicted"/>
<evidence type="ECO:0000313" key="2">
    <source>
        <dbReference type="Proteomes" id="UP000230423"/>
    </source>
</evidence>
<sequence>MDLWNAGMRDDFIELRAKYPKYKVWMAYSFRVTHWRDLVPHLPPENFLDYYHHASEAFYPLNMTIGANYTVCYANESDECSDGLLDPTSTQDHLYYFNVHVSTYGINGCNTTMDPTNEQ</sequence>
<name>A0A2G9UJF9_TELCI</name>
<dbReference type="InterPro" id="IPR029058">
    <property type="entry name" value="AB_hydrolase_fold"/>
</dbReference>
<dbReference type="Proteomes" id="UP000230423">
    <property type="component" value="Unassembled WGS sequence"/>
</dbReference>
<dbReference type="EMBL" id="KZ346282">
    <property type="protein sequence ID" value="PIO70398.1"/>
    <property type="molecule type" value="Genomic_DNA"/>
</dbReference>
<keyword evidence="2" id="KW-1185">Reference proteome</keyword>
<dbReference type="PANTHER" id="PTHR45908">
    <property type="entry name" value="PROTEIN CBG11750-RELATED"/>
    <property type="match status" value="1"/>
</dbReference>
<gene>
    <name evidence="1" type="ORF">TELCIR_07748</name>
</gene>